<dbReference type="HOGENOM" id="CLU_2698577_0_0_9"/>
<gene>
    <name evidence="1" type="ordered locus">Desaci_2852</name>
</gene>
<dbReference type="Proteomes" id="UP000002892">
    <property type="component" value="Chromosome"/>
</dbReference>
<proteinExistence type="predicted"/>
<dbReference type="RefSeq" id="WP_014827760.1">
    <property type="nucleotide sequence ID" value="NC_018068.1"/>
</dbReference>
<evidence type="ECO:0000313" key="1">
    <source>
        <dbReference type="EMBL" id="AFM41766.1"/>
    </source>
</evidence>
<keyword evidence="2" id="KW-1185">Reference proteome</keyword>
<sequence length="73" mass="8539">MEISEQDLPSLIEEGLQLLQSGCKIQDCRCIYWFLKGKCTLDRLGLEGELVDKFRFSLELEERVKLLQTVFDQ</sequence>
<protein>
    <submittedName>
        <fullName evidence="1">Uncharacterized protein</fullName>
    </submittedName>
</protein>
<dbReference type="EMBL" id="CP003639">
    <property type="protein sequence ID" value="AFM41766.1"/>
    <property type="molecule type" value="Genomic_DNA"/>
</dbReference>
<organism evidence="1 2">
    <name type="scientific">Desulfosporosinus acidiphilus (strain DSM 22704 / JCM 16185 / SJ4)</name>
    <dbReference type="NCBI Taxonomy" id="646529"/>
    <lineage>
        <taxon>Bacteria</taxon>
        <taxon>Bacillati</taxon>
        <taxon>Bacillota</taxon>
        <taxon>Clostridia</taxon>
        <taxon>Eubacteriales</taxon>
        <taxon>Desulfitobacteriaceae</taxon>
        <taxon>Desulfosporosinus</taxon>
    </lineage>
</organism>
<name>I4D7J2_DESAJ</name>
<accession>I4D7J2</accession>
<dbReference type="OrthoDB" id="1799103at2"/>
<dbReference type="AlphaFoldDB" id="I4D7J2"/>
<reference evidence="1 2" key="1">
    <citation type="journal article" date="2012" name="J. Bacteriol.">
        <title>Complete genome sequences of Desulfosporosinus orientis DSM765T, Desulfosporosinus youngiae DSM17734T, Desulfosporosinus meridiei DSM13257T, and Desulfosporosinus acidiphilus DSM22704T.</title>
        <authorList>
            <person name="Pester M."/>
            <person name="Brambilla E."/>
            <person name="Alazard D."/>
            <person name="Rattei T."/>
            <person name="Weinmaier T."/>
            <person name="Han J."/>
            <person name="Lucas S."/>
            <person name="Lapidus A."/>
            <person name="Cheng J.F."/>
            <person name="Goodwin L."/>
            <person name="Pitluck S."/>
            <person name="Peters L."/>
            <person name="Ovchinnikova G."/>
            <person name="Teshima H."/>
            <person name="Detter J.C."/>
            <person name="Han C.S."/>
            <person name="Tapia R."/>
            <person name="Land M.L."/>
            <person name="Hauser L."/>
            <person name="Kyrpides N.C."/>
            <person name="Ivanova N.N."/>
            <person name="Pagani I."/>
            <person name="Huntmann M."/>
            <person name="Wei C.L."/>
            <person name="Davenport K.W."/>
            <person name="Daligault H."/>
            <person name="Chain P.S."/>
            <person name="Chen A."/>
            <person name="Mavromatis K."/>
            <person name="Markowitz V."/>
            <person name="Szeto E."/>
            <person name="Mikhailova N."/>
            <person name="Pati A."/>
            <person name="Wagner M."/>
            <person name="Woyke T."/>
            <person name="Ollivier B."/>
            <person name="Klenk H.P."/>
            <person name="Spring S."/>
            <person name="Loy A."/>
        </authorList>
    </citation>
    <scope>NUCLEOTIDE SEQUENCE [LARGE SCALE GENOMIC DNA]</scope>
    <source>
        <strain evidence="2">DSM 22704 / JCM 16185 / SJ4</strain>
    </source>
</reference>
<evidence type="ECO:0000313" key="2">
    <source>
        <dbReference type="Proteomes" id="UP000002892"/>
    </source>
</evidence>
<dbReference type="KEGG" id="dai:Desaci_2852"/>